<name>A0A158KGS1_9BURK</name>
<sequence length="89" mass="10005">MVRYDDERKMLICNTVADDQVQPLCAGKLDIPVLLDDFDYQIDDEFARRFGGAVLSLLANYQPELKPFISFTEQPVSPSDRTPPAAPTD</sequence>
<comment type="caution">
    <text evidence="1">The sequence shown here is derived from an EMBL/GenBank/DDBJ whole genome shotgun (WGS) entry which is preliminary data.</text>
</comment>
<protein>
    <submittedName>
        <fullName evidence="1">Uncharacterized protein</fullName>
    </submittedName>
</protein>
<evidence type="ECO:0000313" key="2">
    <source>
        <dbReference type="Proteomes" id="UP000054925"/>
    </source>
</evidence>
<proteinExistence type="predicted"/>
<keyword evidence="2" id="KW-1185">Reference proteome</keyword>
<dbReference type="EMBL" id="FCOL02000054">
    <property type="protein sequence ID" value="SAL80332.1"/>
    <property type="molecule type" value="Genomic_DNA"/>
</dbReference>
<dbReference type="AlphaFoldDB" id="A0A158KGS1"/>
<gene>
    <name evidence="1" type="ORF">AWB67_05609</name>
</gene>
<evidence type="ECO:0000313" key="1">
    <source>
        <dbReference type="EMBL" id="SAL80332.1"/>
    </source>
</evidence>
<dbReference type="RefSeq" id="WP_235025356.1">
    <property type="nucleotide sequence ID" value="NZ_FCOL02000054.1"/>
</dbReference>
<organism evidence="1 2">
    <name type="scientific">Caballeronia terrestris</name>
    <dbReference type="NCBI Taxonomy" id="1226301"/>
    <lineage>
        <taxon>Bacteria</taxon>
        <taxon>Pseudomonadati</taxon>
        <taxon>Pseudomonadota</taxon>
        <taxon>Betaproteobacteria</taxon>
        <taxon>Burkholderiales</taxon>
        <taxon>Burkholderiaceae</taxon>
        <taxon>Caballeronia</taxon>
    </lineage>
</organism>
<reference evidence="1" key="1">
    <citation type="submission" date="2016-01" db="EMBL/GenBank/DDBJ databases">
        <authorList>
            <person name="Peeters C."/>
        </authorList>
    </citation>
    <scope>NUCLEOTIDE SEQUENCE [LARGE SCALE GENOMIC DNA]</scope>
    <source>
        <strain evidence="1">LMG 22937</strain>
    </source>
</reference>
<dbReference type="Proteomes" id="UP000054925">
    <property type="component" value="Unassembled WGS sequence"/>
</dbReference>
<accession>A0A158KGS1</accession>